<organism evidence="1 2">
    <name type="scientific">Biomphalaria pfeifferi</name>
    <name type="common">Bloodfluke planorb</name>
    <name type="synonym">Freshwater snail</name>
    <dbReference type="NCBI Taxonomy" id="112525"/>
    <lineage>
        <taxon>Eukaryota</taxon>
        <taxon>Metazoa</taxon>
        <taxon>Spiralia</taxon>
        <taxon>Lophotrochozoa</taxon>
        <taxon>Mollusca</taxon>
        <taxon>Gastropoda</taxon>
        <taxon>Heterobranchia</taxon>
        <taxon>Euthyneura</taxon>
        <taxon>Panpulmonata</taxon>
        <taxon>Hygrophila</taxon>
        <taxon>Lymnaeoidea</taxon>
        <taxon>Planorbidae</taxon>
        <taxon>Biomphalaria</taxon>
    </lineage>
</organism>
<accession>A0AAD8FKN4</accession>
<evidence type="ECO:0000313" key="1">
    <source>
        <dbReference type="EMBL" id="KAK0068507.1"/>
    </source>
</evidence>
<gene>
    <name evidence="1" type="ORF">Bpfe_002442</name>
</gene>
<reference evidence="1" key="1">
    <citation type="journal article" date="2023" name="PLoS Negl. Trop. Dis.">
        <title>A genome sequence for Biomphalaria pfeifferi, the major vector snail for the human-infecting parasite Schistosoma mansoni.</title>
        <authorList>
            <person name="Bu L."/>
            <person name="Lu L."/>
            <person name="Laidemitt M.R."/>
            <person name="Zhang S.M."/>
            <person name="Mutuku M."/>
            <person name="Mkoji G."/>
            <person name="Steinauer M."/>
            <person name="Loker E.S."/>
        </authorList>
    </citation>
    <scope>NUCLEOTIDE SEQUENCE</scope>
    <source>
        <strain evidence="1">KasaAsao</strain>
    </source>
</reference>
<evidence type="ECO:0000313" key="2">
    <source>
        <dbReference type="Proteomes" id="UP001233172"/>
    </source>
</evidence>
<dbReference type="Proteomes" id="UP001233172">
    <property type="component" value="Unassembled WGS sequence"/>
</dbReference>
<keyword evidence="2" id="KW-1185">Reference proteome</keyword>
<dbReference type="AlphaFoldDB" id="A0AAD8FKN4"/>
<sequence>MTTLKRLEELSNLQLKRGADTHRAEGWLGPKKQQLQTSVETMFWQALVDNGGGSGYLFEVYLDMVQRLDWIRERIDITRGFDEGEDGRHNGYHIEKEQRTIT</sequence>
<protein>
    <submittedName>
        <fullName evidence="1">Uncharacterized protein</fullName>
    </submittedName>
</protein>
<proteinExistence type="predicted"/>
<dbReference type="EMBL" id="JASAOG010000005">
    <property type="protein sequence ID" value="KAK0068507.1"/>
    <property type="molecule type" value="Genomic_DNA"/>
</dbReference>
<comment type="caution">
    <text evidence="1">The sequence shown here is derived from an EMBL/GenBank/DDBJ whole genome shotgun (WGS) entry which is preliminary data.</text>
</comment>
<name>A0AAD8FKN4_BIOPF</name>
<reference evidence="1" key="2">
    <citation type="submission" date="2023-04" db="EMBL/GenBank/DDBJ databases">
        <authorList>
            <person name="Bu L."/>
            <person name="Lu L."/>
            <person name="Laidemitt M.R."/>
            <person name="Zhang S.M."/>
            <person name="Mutuku M."/>
            <person name="Mkoji G."/>
            <person name="Steinauer M."/>
            <person name="Loker E.S."/>
        </authorList>
    </citation>
    <scope>NUCLEOTIDE SEQUENCE</scope>
    <source>
        <strain evidence="1">KasaAsao</strain>
        <tissue evidence="1">Whole Snail</tissue>
    </source>
</reference>